<organism evidence="1 2">
    <name type="scientific">Acanthoscelides obtectus</name>
    <name type="common">Bean weevil</name>
    <name type="synonym">Bruchus obtectus</name>
    <dbReference type="NCBI Taxonomy" id="200917"/>
    <lineage>
        <taxon>Eukaryota</taxon>
        <taxon>Metazoa</taxon>
        <taxon>Ecdysozoa</taxon>
        <taxon>Arthropoda</taxon>
        <taxon>Hexapoda</taxon>
        <taxon>Insecta</taxon>
        <taxon>Pterygota</taxon>
        <taxon>Neoptera</taxon>
        <taxon>Endopterygota</taxon>
        <taxon>Coleoptera</taxon>
        <taxon>Polyphaga</taxon>
        <taxon>Cucujiformia</taxon>
        <taxon>Chrysomeloidea</taxon>
        <taxon>Chrysomelidae</taxon>
        <taxon>Bruchinae</taxon>
        <taxon>Bruchini</taxon>
        <taxon>Acanthoscelides</taxon>
    </lineage>
</organism>
<dbReference type="AlphaFoldDB" id="A0A9P0KWX6"/>
<reference evidence="1" key="1">
    <citation type="submission" date="2022-03" db="EMBL/GenBank/DDBJ databases">
        <authorList>
            <person name="Sayadi A."/>
        </authorList>
    </citation>
    <scope>NUCLEOTIDE SEQUENCE</scope>
</reference>
<proteinExistence type="predicted"/>
<protein>
    <submittedName>
        <fullName evidence="1">Uncharacterized protein</fullName>
    </submittedName>
</protein>
<comment type="caution">
    <text evidence="1">The sequence shown here is derived from an EMBL/GenBank/DDBJ whole genome shotgun (WGS) entry which is preliminary data.</text>
</comment>
<name>A0A9P0KWX6_ACAOB</name>
<evidence type="ECO:0000313" key="1">
    <source>
        <dbReference type="EMBL" id="CAH1984512.1"/>
    </source>
</evidence>
<accession>A0A9P0KWX6</accession>
<gene>
    <name evidence="1" type="ORF">ACAOBT_LOCUS16140</name>
</gene>
<keyword evidence="2" id="KW-1185">Reference proteome</keyword>
<dbReference type="Proteomes" id="UP001152888">
    <property type="component" value="Unassembled WGS sequence"/>
</dbReference>
<dbReference type="EMBL" id="CAKOFQ010006958">
    <property type="protein sequence ID" value="CAH1984512.1"/>
    <property type="molecule type" value="Genomic_DNA"/>
</dbReference>
<evidence type="ECO:0000313" key="2">
    <source>
        <dbReference type="Proteomes" id="UP001152888"/>
    </source>
</evidence>
<sequence length="31" mass="3788">MPQLNLSLSRYNLLKNFIRQSHIKLLNIKYQ</sequence>